<evidence type="ECO:0000313" key="8">
    <source>
        <dbReference type="EMBL" id="OWF37501.1"/>
    </source>
</evidence>
<dbReference type="PANTHER" id="PTHR10494:SF6">
    <property type="entry name" value="NOGGIN"/>
    <property type="match status" value="1"/>
</dbReference>
<dbReference type="SUPFAM" id="SSF57501">
    <property type="entry name" value="Cystine-knot cytokines"/>
    <property type="match status" value="1"/>
</dbReference>
<gene>
    <name evidence="8" type="ORF">KP79_PYT06065</name>
</gene>
<feature type="chain" id="PRO_5012577897" evidence="7">
    <location>
        <begin position="27"/>
        <end position="251"/>
    </location>
</feature>
<dbReference type="Gene3D" id="2.10.90.10">
    <property type="entry name" value="Cystine-knot cytokines"/>
    <property type="match status" value="1"/>
</dbReference>
<reference evidence="8 9" key="1">
    <citation type="journal article" date="2017" name="Nat. Ecol. Evol.">
        <title>Scallop genome provides insights into evolution of bilaterian karyotype and development.</title>
        <authorList>
            <person name="Wang S."/>
            <person name="Zhang J."/>
            <person name="Jiao W."/>
            <person name="Li J."/>
            <person name="Xun X."/>
            <person name="Sun Y."/>
            <person name="Guo X."/>
            <person name="Huan P."/>
            <person name="Dong B."/>
            <person name="Zhang L."/>
            <person name="Hu X."/>
            <person name="Sun X."/>
            <person name="Wang J."/>
            <person name="Zhao C."/>
            <person name="Wang Y."/>
            <person name="Wang D."/>
            <person name="Huang X."/>
            <person name="Wang R."/>
            <person name="Lv J."/>
            <person name="Li Y."/>
            <person name="Zhang Z."/>
            <person name="Liu B."/>
            <person name="Lu W."/>
            <person name="Hui Y."/>
            <person name="Liang J."/>
            <person name="Zhou Z."/>
            <person name="Hou R."/>
            <person name="Li X."/>
            <person name="Liu Y."/>
            <person name="Li H."/>
            <person name="Ning X."/>
            <person name="Lin Y."/>
            <person name="Zhao L."/>
            <person name="Xing Q."/>
            <person name="Dou J."/>
            <person name="Li Y."/>
            <person name="Mao J."/>
            <person name="Guo H."/>
            <person name="Dou H."/>
            <person name="Li T."/>
            <person name="Mu C."/>
            <person name="Jiang W."/>
            <person name="Fu Q."/>
            <person name="Fu X."/>
            <person name="Miao Y."/>
            <person name="Liu J."/>
            <person name="Yu Q."/>
            <person name="Li R."/>
            <person name="Liao H."/>
            <person name="Li X."/>
            <person name="Kong Y."/>
            <person name="Jiang Z."/>
            <person name="Chourrout D."/>
            <person name="Li R."/>
            <person name="Bao Z."/>
        </authorList>
    </citation>
    <scope>NUCLEOTIDE SEQUENCE [LARGE SCALE GENOMIC DNA]</scope>
    <source>
        <strain evidence="8 9">PY_sf001</strain>
    </source>
</reference>
<dbReference type="OrthoDB" id="5950649at2759"/>
<dbReference type="AlphaFoldDB" id="A0A210PLZ7"/>
<dbReference type="PIRSF" id="PIRSF008129">
    <property type="entry name" value="Noggin"/>
    <property type="match status" value="1"/>
</dbReference>
<dbReference type="STRING" id="6573.A0A210PLZ7"/>
<evidence type="ECO:0000256" key="3">
    <source>
        <dbReference type="ARBA" id="ARBA00022473"/>
    </source>
</evidence>
<dbReference type="GO" id="GO:0045596">
    <property type="term" value="P:negative regulation of cell differentiation"/>
    <property type="evidence" value="ECO:0007669"/>
    <property type="project" value="InterPro"/>
</dbReference>
<evidence type="ECO:0000256" key="4">
    <source>
        <dbReference type="ARBA" id="ARBA00022525"/>
    </source>
</evidence>
<organism evidence="8 9">
    <name type="scientific">Mizuhopecten yessoensis</name>
    <name type="common">Japanese scallop</name>
    <name type="synonym">Patinopecten yessoensis</name>
    <dbReference type="NCBI Taxonomy" id="6573"/>
    <lineage>
        <taxon>Eukaryota</taxon>
        <taxon>Metazoa</taxon>
        <taxon>Spiralia</taxon>
        <taxon>Lophotrochozoa</taxon>
        <taxon>Mollusca</taxon>
        <taxon>Bivalvia</taxon>
        <taxon>Autobranchia</taxon>
        <taxon>Pteriomorphia</taxon>
        <taxon>Pectinida</taxon>
        <taxon>Pectinoidea</taxon>
        <taxon>Pectinidae</taxon>
        <taxon>Mizuhopecten</taxon>
    </lineage>
</organism>
<dbReference type="EMBL" id="NEDP02005588">
    <property type="protein sequence ID" value="OWF37501.1"/>
    <property type="molecule type" value="Genomic_DNA"/>
</dbReference>
<keyword evidence="5 7" id="KW-0732">Signal</keyword>
<dbReference type="GO" id="GO:0030514">
    <property type="term" value="P:negative regulation of BMP signaling pathway"/>
    <property type="evidence" value="ECO:0007669"/>
    <property type="project" value="InterPro"/>
</dbReference>
<dbReference type="Gene3D" id="1.10.287.520">
    <property type="entry name" value="Helix hairpin bin"/>
    <property type="match status" value="1"/>
</dbReference>
<dbReference type="Proteomes" id="UP000242188">
    <property type="component" value="Unassembled WGS sequence"/>
</dbReference>
<comment type="subcellular location">
    <subcellularLocation>
        <location evidence="1">Secreted</location>
    </subcellularLocation>
</comment>
<evidence type="ECO:0000256" key="7">
    <source>
        <dbReference type="SAM" id="SignalP"/>
    </source>
</evidence>
<evidence type="ECO:0000256" key="1">
    <source>
        <dbReference type="ARBA" id="ARBA00004613"/>
    </source>
</evidence>
<evidence type="ECO:0000256" key="6">
    <source>
        <dbReference type="PIRSR" id="PIRSR008129-1"/>
    </source>
</evidence>
<evidence type="ECO:0000313" key="9">
    <source>
        <dbReference type="Proteomes" id="UP000242188"/>
    </source>
</evidence>
<feature type="disulfide bond" evidence="6">
    <location>
        <begin position="173"/>
        <end position="210"/>
    </location>
</feature>
<keyword evidence="4" id="KW-0964">Secreted</keyword>
<accession>A0A210PLZ7</accession>
<proteinExistence type="inferred from homology"/>
<dbReference type="PANTHER" id="PTHR10494">
    <property type="entry name" value="BONE MORPHOGENETIC PROTEIN INHIBITOR, NOGGIN"/>
    <property type="match status" value="1"/>
</dbReference>
<feature type="disulfide bond" evidence="6">
    <location>
        <begin position="225"/>
        <end position="234"/>
    </location>
</feature>
<protein>
    <submittedName>
        <fullName evidence="8">Noggin-3</fullName>
    </submittedName>
</protein>
<keyword evidence="9" id="KW-1185">Reference proteome</keyword>
<feature type="disulfide bond" evidence="6">
    <location>
        <begin position="196"/>
        <end position="247"/>
    </location>
</feature>
<feature type="signal peptide" evidence="7">
    <location>
        <begin position="1"/>
        <end position="26"/>
    </location>
</feature>
<comment type="similarity">
    <text evidence="2">Belongs to the noggin family.</text>
</comment>
<keyword evidence="3" id="KW-0217">Developmental protein</keyword>
<dbReference type="Pfam" id="PF05806">
    <property type="entry name" value="Noggin"/>
    <property type="match status" value="1"/>
</dbReference>
<evidence type="ECO:0000256" key="5">
    <source>
        <dbReference type="ARBA" id="ARBA00022729"/>
    </source>
</evidence>
<sequence>MKLRACARAALRCIVYLGCIIGRTGADREHWNSLQENDVFSPDDNSGNSIKFHNKERPVPSDELPVLQLVENPDNSFNPTERDTDYRQLRRLLGHHFDKKFMSTVRPLESVIRPNGTLDFKLKKGRPKERRPNYIKFFGTPVFTGVGSQTSKLRVSRRTRKKIQKYLWSFTHCPVFHTWKDLGVRFWPRWIKEGQCYKRKSCSIPPGMTCRPSGSTSKTILRWHCRDWQKNAVCRWIHINYPIITRCSCAC</sequence>
<dbReference type="InterPro" id="IPR029034">
    <property type="entry name" value="Cystine-knot_cytokine"/>
</dbReference>
<dbReference type="GO" id="GO:0005615">
    <property type="term" value="C:extracellular space"/>
    <property type="evidence" value="ECO:0007669"/>
    <property type="project" value="TreeGrafter"/>
</dbReference>
<name>A0A210PLZ7_MIZYE</name>
<evidence type="ECO:0000256" key="2">
    <source>
        <dbReference type="ARBA" id="ARBA00007480"/>
    </source>
</evidence>
<dbReference type="InterPro" id="IPR008717">
    <property type="entry name" value="Noggin"/>
</dbReference>
<feature type="disulfide bond" evidence="6">
    <location>
        <begin position="202"/>
        <end position="249"/>
    </location>
</feature>
<keyword evidence="6" id="KW-1015">Disulfide bond</keyword>
<dbReference type="GO" id="GO:0009953">
    <property type="term" value="P:dorsal/ventral pattern formation"/>
    <property type="evidence" value="ECO:0007669"/>
    <property type="project" value="TreeGrafter"/>
</dbReference>
<comment type="caution">
    <text evidence="8">The sequence shown here is derived from an EMBL/GenBank/DDBJ whole genome shotgun (WGS) entry which is preliminary data.</text>
</comment>